<feature type="active site" description="Charge relay system" evidence="8 9">
    <location>
        <position position="253"/>
    </location>
</feature>
<evidence type="ECO:0000256" key="4">
    <source>
        <dbReference type="ARBA" id="ARBA00022670"/>
    </source>
</evidence>
<dbReference type="Gene3D" id="3.50.30.30">
    <property type="match status" value="1"/>
</dbReference>
<keyword evidence="2" id="KW-0134">Cell wall</keyword>
<evidence type="ECO:0008006" key="17">
    <source>
        <dbReference type="Google" id="ProtNLM"/>
    </source>
</evidence>
<evidence type="ECO:0000256" key="6">
    <source>
        <dbReference type="ARBA" id="ARBA00022801"/>
    </source>
</evidence>
<evidence type="ECO:0000256" key="2">
    <source>
        <dbReference type="ARBA" id="ARBA00022512"/>
    </source>
</evidence>
<evidence type="ECO:0000256" key="10">
    <source>
        <dbReference type="RuleBase" id="RU003355"/>
    </source>
</evidence>
<protein>
    <recommendedName>
        <fullName evidence="17">Minor extracellular protease vpr</fullName>
    </recommendedName>
</protein>
<dbReference type="OrthoDB" id="206201at2759"/>
<dbReference type="InterPro" id="IPR023827">
    <property type="entry name" value="Peptidase_S8_Asp-AS"/>
</dbReference>
<evidence type="ECO:0000256" key="7">
    <source>
        <dbReference type="ARBA" id="ARBA00022825"/>
    </source>
</evidence>
<keyword evidence="6 9" id="KW-0378">Hydrolase</keyword>
<evidence type="ECO:0000259" key="14">
    <source>
        <dbReference type="Pfam" id="PF06280"/>
    </source>
</evidence>
<feature type="domain" description="Peptidase S8/S53" evidence="12">
    <location>
        <begin position="189"/>
        <end position="594"/>
    </location>
</feature>
<feature type="signal peptide" evidence="11">
    <location>
        <begin position="1"/>
        <end position="17"/>
    </location>
</feature>
<name>A0A9P6X8N3_RHIOR</name>
<dbReference type="PANTHER" id="PTHR43806">
    <property type="entry name" value="PEPTIDASE S8"/>
    <property type="match status" value="1"/>
</dbReference>
<dbReference type="GO" id="GO:0005615">
    <property type="term" value="C:extracellular space"/>
    <property type="evidence" value="ECO:0007669"/>
    <property type="project" value="TreeGrafter"/>
</dbReference>
<keyword evidence="3" id="KW-0964">Secreted</keyword>
<dbReference type="SUPFAM" id="SSF52025">
    <property type="entry name" value="PA domain"/>
    <property type="match status" value="1"/>
</dbReference>
<evidence type="ECO:0000256" key="9">
    <source>
        <dbReference type="PROSITE-ProRule" id="PRU01240"/>
    </source>
</evidence>
<proteinExistence type="inferred from homology"/>
<keyword evidence="4 9" id="KW-0645">Protease</keyword>
<feature type="active site" description="Charge relay system" evidence="8 9">
    <location>
        <position position="198"/>
    </location>
</feature>
<dbReference type="InterPro" id="IPR034187">
    <property type="entry name" value="Peptidases_S8_5"/>
</dbReference>
<accession>A0A9P6X8N3</accession>
<dbReference type="InterPro" id="IPR050131">
    <property type="entry name" value="Peptidase_S8_subtilisin-like"/>
</dbReference>
<dbReference type="InterPro" id="IPR015500">
    <property type="entry name" value="Peptidase_S8_subtilisin-rel"/>
</dbReference>
<dbReference type="Proteomes" id="UP000716291">
    <property type="component" value="Unassembled WGS sequence"/>
</dbReference>
<evidence type="ECO:0000259" key="12">
    <source>
        <dbReference type="Pfam" id="PF00082"/>
    </source>
</evidence>
<feature type="domain" description="C5a peptidase/Subtilisin-like protease SBT2-like Fn3-like" evidence="14">
    <location>
        <begin position="632"/>
        <end position="751"/>
    </location>
</feature>
<dbReference type="Pfam" id="PF06280">
    <property type="entry name" value="fn3_5"/>
    <property type="match status" value="1"/>
</dbReference>
<evidence type="ECO:0000313" key="16">
    <source>
        <dbReference type="Proteomes" id="UP000716291"/>
    </source>
</evidence>
<evidence type="ECO:0000256" key="1">
    <source>
        <dbReference type="ARBA" id="ARBA00011073"/>
    </source>
</evidence>
<dbReference type="Gene3D" id="2.60.40.1710">
    <property type="entry name" value="Subtilisin-like superfamily"/>
    <property type="match status" value="1"/>
</dbReference>
<keyword evidence="7 9" id="KW-0720">Serine protease</keyword>
<comment type="caution">
    <text evidence="15">The sequence shown here is derived from an EMBL/GenBank/DDBJ whole genome shotgun (WGS) entry which is preliminary data.</text>
</comment>
<dbReference type="CDD" id="cd07489">
    <property type="entry name" value="Peptidases_S8_5"/>
    <property type="match status" value="1"/>
</dbReference>
<dbReference type="Pfam" id="PF02225">
    <property type="entry name" value="PA"/>
    <property type="match status" value="1"/>
</dbReference>
<evidence type="ECO:0000256" key="5">
    <source>
        <dbReference type="ARBA" id="ARBA00022729"/>
    </source>
</evidence>
<organism evidence="15 16">
    <name type="scientific">Rhizopus oryzae</name>
    <name type="common">Mucormycosis agent</name>
    <name type="synonym">Rhizopus arrhizus var. delemar</name>
    <dbReference type="NCBI Taxonomy" id="64495"/>
    <lineage>
        <taxon>Eukaryota</taxon>
        <taxon>Fungi</taxon>
        <taxon>Fungi incertae sedis</taxon>
        <taxon>Mucoromycota</taxon>
        <taxon>Mucoromycotina</taxon>
        <taxon>Mucoromycetes</taxon>
        <taxon>Mucorales</taxon>
        <taxon>Mucorineae</taxon>
        <taxon>Rhizopodaceae</taxon>
        <taxon>Rhizopus</taxon>
    </lineage>
</organism>
<feature type="active site" description="Charge relay system" evidence="8 9">
    <location>
        <position position="559"/>
    </location>
</feature>
<dbReference type="PROSITE" id="PS00137">
    <property type="entry name" value="SUBTILASE_HIS"/>
    <property type="match status" value="1"/>
</dbReference>
<dbReference type="AlphaFoldDB" id="A0A9P6X8N3"/>
<dbReference type="PROSITE" id="PS00138">
    <property type="entry name" value="SUBTILASE_SER"/>
    <property type="match status" value="1"/>
</dbReference>
<dbReference type="Gene3D" id="3.40.50.200">
    <property type="entry name" value="Peptidase S8/S53 domain"/>
    <property type="match status" value="1"/>
</dbReference>
<dbReference type="PROSITE" id="PS51892">
    <property type="entry name" value="SUBTILASE"/>
    <property type="match status" value="1"/>
</dbReference>
<dbReference type="PANTHER" id="PTHR43806:SF66">
    <property type="entry name" value="SERIN ENDOPEPTIDASE"/>
    <property type="match status" value="1"/>
</dbReference>
<dbReference type="InterPro" id="IPR000209">
    <property type="entry name" value="Peptidase_S8/S53_dom"/>
</dbReference>
<dbReference type="GO" id="GO:0004252">
    <property type="term" value="F:serine-type endopeptidase activity"/>
    <property type="evidence" value="ECO:0007669"/>
    <property type="project" value="UniProtKB-UniRule"/>
</dbReference>
<keyword evidence="16" id="KW-1185">Reference proteome</keyword>
<dbReference type="InterPro" id="IPR010435">
    <property type="entry name" value="C5a/SBT2-like_Fn3"/>
</dbReference>
<dbReference type="SUPFAM" id="SSF52743">
    <property type="entry name" value="Subtilisin-like"/>
    <property type="match status" value="1"/>
</dbReference>
<dbReference type="InterPro" id="IPR046450">
    <property type="entry name" value="PA_dom_sf"/>
</dbReference>
<dbReference type="PRINTS" id="PR00723">
    <property type="entry name" value="SUBTILISIN"/>
</dbReference>
<evidence type="ECO:0000313" key="15">
    <source>
        <dbReference type="EMBL" id="KAG1307897.1"/>
    </source>
</evidence>
<dbReference type="GO" id="GO:0006508">
    <property type="term" value="P:proteolysis"/>
    <property type="evidence" value="ECO:0007669"/>
    <property type="project" value="UniProtKB-KW"/>
</dbReference>
<gene>
    <name evidence="15" type="ORF">G6F64_006450</name>
</gene>
<dbReference type="EMBL" id="JAANQT010000862">
    <property type="protein sequence ID" value="KAG1307897.1"/>
    <property type="molecule type" value="Genomic_DNA"/>
</dbReference>
<evidence type="ECO:0000256" key="8">
    <source>
        <dbReference type="PIRSR" id="PIRSR615500-1"/>
    </source>
</evidence>
<dbReference type="PROSITE" id="PS00136">
    <property type="entry name" value="SUBTILASE_ASP"/>
    <property type="match status" value="1"/>
</dbReference>
<feature type="chain" id="PRO_5040436695" description="Minor extracellular protease vpr" evidence="11">
    <location>
        <begin position="18"/>
        <end position="903"/>
    </location>
</feature>
<feature type="domain" description="PA" evidence="13">
    <location>
        <begin position="401"/>
        <end position="487"/>
    </location>
</feature>
<dbReference type="InterPro" id="IPR036852">
    <property type="entry name" value="Peptidase_S8/S53_dom_sf"/>
</dbReference>
<dbReference type="GO" id="GO:0016020">
    <property type="term" value="C:membrane"/>
    <property type="evidence" value="ECO:0007669"/>
    <property type="project" value="InterPro"/>
</dbReference>
<sequence>MRLLFLLLIANLSVSFGQKNAYDINRLKAIIKDPKFKPNRLGNVIPGRYIIEFDEDYRESAMEFVDQIEPQPAQYRIKIAHDYPSAIFRGVSISLGSGTLNKRSSSEKSNLAEYLILRKIMQQHQVKHIYPVTEIPRPSVKRHAHISAYNITNMYELPKIYIPENGYPLPFTHQTTQVDRTRREMNLQGKGVVVGIIDSGIDYRHPAFGNGFGSGYPVSLGYDLVGDHFDSMDPSTISEKDTPLDTCEGGTGHGTHVAGIIAANDQLLNFTGIAPQVTLGAWRIFGCDGSTSNDLVIKALIDAHEAGCDVINLSLGTPSNWADDPTAIVANRVSERGSIVVAAAGNEGIDGAFYISAPGTGQGTVSVASVDNSYSLAPAFLTKSGKTYPYQLSTSSTTFVEGNLIAYTKNISHNDACNGTSPDQDLKGYIVLVQRGTCTLDEKVQTIQNLGAIAAVIYDNQPEGIFRPRTDSATIPVISISLEAGELIKKELGDIGIEIVSKMVLVPQRVPTSNQVSSFSSVGPLYDVSLKPDIAGPGGFIFSTLPLSNGGYGVLSGTSMASPFVAGALALFLEAHGDKKLSHMYIKEHFQNYALPVMEENHVFSHPIRQGTGLIQVFDTINQPIHVSPAHISFNDTGNIRSQTLTITNPSDETVSFEINHDAGNSMTPFYLYNHHFIPLSPSKATIEPIIAMLNFSTTSVTLDPDQSANITIEVTSIQGEALGEPFPIYGGYIRLSPKESNFMPIHVPYLGIRGSLSQSPIFDTGFPRVLPGAENINLSELKTTETEPIVINRNDLRLSKATVLYRLLTGTARLKTEILNDKMQLIGLALDGQFIPRNTYNNFIFMDIWNATMIPLGSDSVGDLQPVKEGSYYLRWKALKLLSDPLKQQSWETKLSPLIIVQ</sequence>
<reference evidence="15" key="1">
    <citation type="journal article" date="2020" name="Microb. Genom.">
        <title>Genetic diversity of clinical and environmental Mucorales isolates obtained from an investigation of mucormycosis cases among solid organ transplant recipients.</title>
        <authorList>
            <person name="Nguyen M.H."/>
            <person name="Kaul D."/>
            <person name="Muto C."/>
            <person name="Cheng S.J."/>
            <person name="Richter R.A."/>
            <person name="Bruno V.M."/>
            <person name="Liu G."/>
            <person name="Beyhan S."/>
            <person name="Sundermann A.J."/>
            <person name="Mounaud S."/>
            <person name="Pasculle A.W."/>
            <person name="Nierman W.C."/>
            <person name="Driscoll E."/>
            <person name="Cumbie R."/>
            <person name="Clancy C.J."/>
            <person name="Dupont C.L."/>
        </authorList>
    </citation>
    <scope>NUCLEOTIDE SEQUENCE</scope>
    <source>
        <strain evidence="15">GL11</strain>
    </source>
</reference>
<dbReference type="Pfam" id="PF00082">
    <property type="entry name" value="Peptidase_S8"/>
    <property type="match status" value="1"/>
</dbReference>
<dbReference type="InterPro" id="IPR022398">
    <property type="entry name" value="Peptidase_S8_His-AS"/>
</dbReference>
<evidence type="ECO:0000256" key="11">
    <source>
        <dbReference type="SAM" id="SignalP"/>
    </source>
</evidence>
<evidence type="ECO:0000256" key="3">
    <source>
        <dbReference type="ARBA" id="ARBA00022525"/>
    </source>
</evidence>
<evidence type="ECO:0000259" key="13">
    <source>
        <dbReference type="Pfam" id="PF02225"/>
    </source>
</evidence>
<keyword evidence="5 11" id="KW-0732">Signal</keyword>
<dbReference type="InterPro" id="IPR023828">
    <property type="entry name" value="Peptidase_S8_Ser-AS"/>
</dbReference>
<dbReference type="InterPro" id="IPR003137">
    <property type="entry name" value="PA_domain"/>
</dbReference>
<comment type="similarity">
    <text evidence="1 9 10">Belongs to the peptidase S8 family.</text>
</comment>